<dbReference type="AlphaFoldDB" id="A0A5A7QQ61"/>
<feature type="transmembrane region" description="Helical" evidence="2">
    <location>
        <begin position="12"/>
        <end position="31"/>
    </location>
</feature>
<gene>
    <name evidence="3" type="ORF">STAS_24614</name>
</gene>
<keyword evidence="4" id="KW-1185">Reference proteome</keyword>
<keyword evidence="2" id="KW-0812">Transmembrane</keyword>
<evidence type="ECO:0000313" key="3">
    <source>
        <dbReference type="EMBL" id="GER47505.1"/>
    </source>
</evidence>
<accession>A0A5A7QQ61</accession>
<reference evidence="4" key="1">
    <citation type="journal article" date="2019" name="Curr. Biol.">
        <title>Genome Sequence of Striga asiatica Provides Insight into the Evolution of Plant Parasitism.</title>
        <authorList>
            <person name="Yoshida S."/>
            <person name="Kim S."/>
            <person name="Wafula E.K."/>
            <person name="Tanskanen J."/>
            <person name="Kim Y.M."/>
            <person name="Honaas L."/>
            <person name="Yang Z."/>
            <person name="Spallek T."/>
            <person name="Conn C.E."/>
            <person name="Ichihashi Y."/>
            <person name="Cheong K."/>
            <person name="Cui S."/>
            <person name="Der J.P."/>
            <person name="Gundlach H."/>
            <person name="Jiao Y."/>
            <person name="Hori C."/>
            <person name="Ishida J.K."/>
            <person name="Kasahara H."/>
            <person name="Kiba T."/>
            <person name="Kim M.S."/>
            <person name="Koo N."/>
            <person name="Laohavisit A."/>
            <person name="Lee Y.H."/>
            <person name="Lumba S."/>
            <person name="McCourt P."/>
            <person name="Mortimer J.C."/>
            <person name="Mutuku J.M."/>
            <person name="Nomura T."/>
            <person name="Sasaki-Sekimoto Y."/>
            <person name="Seto Y."/>
            <person name="Wang Y."/>
            <person name="Wakatake T."/>
            <person name="Sakakibara H."/>
            <person name="Demura T."/>
            <person name="Yamaguchi S."/>
            <person name="Yoneyama K."/>
            <person name="Manabe R.I."/>
            <person name="Nelson D.C."/>
            <person name="Schulman A.H."/>
            <person name="Timko M.P."/>
            <person name="dePamphilis C.W."/>
            <person name="Choi D."/>
            <person name="Shirasu K."/>
        </authorList>
    </citation>
    <scope>NUCLEOTIDE SEQUENCE [LARGE SCALE GENOMIC DNA]</scope>
    <source>
        <strain evidence="4">cv. UVA1</strain>
    </source>
</reference>
<dbReference type="GO" id="GO:0003677">
    <property type="term" value="F:DNA binding"/>
    <property type="evidence" value="ECO:0007669"/>
    <property type="project" value="UniProtKB-KW"/>
</dbReference>
<keyword evidence="3" id="KW-0238">DNA-binding</keyword>
<comment type="caution">
    <text evidence="3">The sequence shown here is derived from an EMBL/GenBank/DDBJ whole genome shotgun (WGS) entry which is preliminary data.</text>
</comment>
<evidence type="ECO:0000256" key="2">
    <source>
        <dbReference type="SAM" id="Phobius"/>
    </source>
</evidence>
<name>A0A5A7QQ61_STRAF</name>
<dbReference type="EMBL" id="BKCP01007959">
    <property type="protein sequence ID" value="GER47505.1"/>
    <property type="molecule type" value="Genomic_DNA"/>
</dbReference>
<evidence type="ECO:0000256" key="1">
    <source>
        <dbReference type="SAM" id="MobiDB-lite"/>
    </source>
</evidence>
<evidence type="ECO:0000313" key="4">
    <source>
        <dbReference type="Proteomes" id="UP000325081"/>
    </source>
</evidence>
<sequence>MNIATATTTGPQSGPAVCILLYLGCIMVMFLSEEGERRMLNLKGFLEIALGLEIDQGGEIGKGSIIKETGGSDLLKREEEKTTPPWLHNKPVAMRPSHNAVRPAPPRYG</sequence>
<keyword evidence="2" id="KW-0472">Membrane</keyword>
<proteinExistence type="predicted"/>
<organism evidence="3 4">
    <name type="scientific">Striga asiatica</name>
    <name type="common">Asiatic witchweed</name>
    <name type="synonym">Buchnera asiatica</name>
    <dbReference type="NCBI Taxonomy" id="4170"/>
    <lineage>
        <taxon>Eukaryota</taxon>
        <taxon>Viridiplantae</taxon>
        <taxon>Streptophyta</taxon>
        <taxon>Embryophyta</taxon>
        <taxon>Tracheophyta</taxon>
        <taxon>Spermatophyta</taxon>
        <taxon>Magnoliopsida</taxon>
        <taxon>eudicotyledons</taxon>
        <taxon>Gunneridae</taxon>
        <taxon>Pentapetalae</taxon>
        <taxon>asterids</taxon>
        <taxon>lamiids</taxon>
        <taxon>Lamiales</taxon>
        <taxon>Orobanchaceae</taxon>
        <taxon>Buchnereae</taxon>
        <taxon>Striga</taxon>
    </lineage>
</organism>
<feature type="region of interest" description="Disordered" evidence="1">
    <location>
        <begin position="71"/>
        <end position="109"/>
    </location>
</feature>
<dbReference type="Proteomes" id="UP000325081">
    <property type="component" value="Unassembled WGS sequence"/>
</dbReference>
<keyword evidence="2" id="KW-1133">Transmembrane helix</keyword>
<protein>
    <submittedName>
        <fullName evidence="3">Bacterial nucleoid DNA-binding protein</fullName>
    </submittedName>
</protein>